<feature type="domain" description="Cytochrome b/b6 N-terminal region profile" evidence="4">
    <location>
        <begin position="10"/>
        <end position="230"/>
    </location>
</feature>
<dbReference type="CDD" id="cd00284">
    <property type="entry name" value="Cytochrome_b_N"/>
    <property type="match status" value="1"/>
</dbReference>
<keyword evidence="2" id="KW-0508">mRNA splicing</keyword>
<dbReference type="GO" id="GO:0008121">
    <property type="term" value="F:quinol-cytochrome-c reductase activity"/>
    <property type="evidence" value="ECO:0007669"/>
    <property type="project" value="TreeGrafter"/>
</dbReference>
<dbReference type="GO" id="GO:0008380">
    <property type="term" value="P:RNA splicing"/>
    <property type="evidence" value="ECO:0007669"/>
    <property type="project" value="UniProtKB-KW"/>
</dbReference>
<dbReference type="RefSeq" id="YP_009054696.1">
    <property type="nucleotide sequence ID" value="NC_024762.1"/>
</dbReference>
<keyword evidence="3" id="KW-0812">Transmembrane</keyword>
<dbReference type="GO" id="GO:0004519">
    <property type="term" value="F:endonuclease activity"/>
    <property type="evidence" value="ECO:0007669"/>
    <property type="project" value="UniProtKB-KW"/>
</dbReference>
<organism evidence="5">
    <name type="scientific">Ourococcus multisporus</name>
    <dbReference type="NCBI Taxonomy" id="132186"/>
    <lineage>
        <taxon>Eukaryota</taxon>
        <taxon>Viridiplantae</taxon>
        <taxon>Chlorophyta</taxon>
        <taxon>core chlorophytes</taxon>
        <taxon>Chlorophyceae</taxon>
        <taxon>CS clade</taxon>
        <taxon>Sphaeropleales</taxon>
        <taxon>Selenastraceae</taxon>
        <taxon>Ourococcus</taxon>
    </lineage>
</organism>
<accession>A0A076VI77</accession>
<keyword evidence="5" id="KW-0378">Hydrolase</keyword>
<evidence type="ECO:0000256" key="1">
    <source>
        <dbReference type="ARBA" id="ARBA00022664"/>
    </source>
</evidence>
<keyword evidence="3" id="KW-1133">Transmembrane helix</keyword>
<name>A0A076VI77_9CHLO</name>
<dbReference type="PROSITE" id="PS51002">
    <property type="entry name" value="CYTB_NTER"/>
    <property type="match status" value="1"/>
</dbReference>
<dbReference type="Pfam" id="PF00961">
    <property type="entry name" value="LAGLIDADG_1"/>
    <property type="match status" value="2"/>
</dbReference>
<dbReference type="AlphaFoldDB" id="A0A076VI77"/>
<dbReference type="InterPro" id="IPR048259">
    <property type="entry name" value="Cytochrome_b_N_euk/bac"/>
</dbReference>
<feature type="transmembrane region" description="Helical" evidence="3">
    <location>
        <begin position="38"/>
        <end position="64"/>
    </location>
</feature>
<dbReference type="InterPro" id="IPR005797">
    <property type="entry name" value="Cyt_b/b6_N"/>
</dbReference>
<dbReference type="SUPFAM" id="SSF81342">
    <property type="entry name" value="Transmembrane di-heme cytochromes"/>
    <property type="match status" value="1"/>
</dbReference>
<keyword evidence="5" id="KW-0540">Nuclease</keyword>
<proteinExistence type="predicted"/>
<dbReference type="Gene3D" id="1.20.810.10">
    <property type="entry name" value="Cytochrome Bc1 Complex, Chain C"/>
    <property type="match status" value="1"/>
</dbReference>
<dbReference type="InterPro" id="IPR004860">
    <property type="entry name" value="LAGLIDADG_dom"/>
</dbReference>
<dbReference type="Pfam" id="PF00033">
    <property type="entry name" value="Cytochrome_B"/>
    <property type="match status" value="1"/>
</dbReference>
<evidence type="ECO:0000259" key="4">
    <source>
        <dbReference type="PROSITE" id="PS51002"/>
    </source>
</evidence>
<dbReference type="GO" id="GO:0016491">
    <property type="term" value="F:oxidoreductase activity"/>
    <property type="evidence" value="ECO:0007669"/>
    <property type="project" value="InterPro"/>
</dbReference>
<keyword evidence="3" id="KW-0472">Membrane</keyword>
<dbReference type="GO" id="GO:0006397">
    <property type="term" value="P:mRNA processing"/>
    <property type="evidence" value="ECO:0007669"/>
    <property type="project" value="UniProtKB-KW"/>
</dbReference>
<evidence type="ECO:0000313" key="5">
    <source>
        <dbReference type="EMBL" id="AIK29184.1"/>
    </source>
</evidence>
<dbReference type="EMBL" id="KJ806272">
    <property type="protein sequence ID" value="AIK29184.1"/>
    <property type="molecule type" value="Genomic_DNA"/>
</dbReference>
<dbReference type="InterPro" id="IPR027387">
    <property type="entry name" value="Cytb/b6-like_sf"/>
</dbReference>
<reference evidence="5" key="1">
    <citation type="journal article" date="2014" name="Genome Biol. Evol.">
        <title>Gene arrangement convergence, diverse intron content, and genetic code modifications in mitochondrial genomes of Sphaeropleales (Chlorophyta).</title>
        <authorList>
            <person name="Fucikova K."/>
            <person name="Lewis P.O."/>
            <person name="Gonzalez-Halphen D."/>
            <person name="Lewis L.A."/>
        </authorList>
    </citation>
    <scope>NUCLEOTIDE SEQUENCE</scope>
    <source>
        <strain evidence="5">UTEX 1240</strain>
    </source>
</reference>
<dbReference type="PANTHER" id="PTHR19271:SF16">
    <property type="entry name" value="CYTOCHROME B"/>
    <property type="match status" value="1"/>
</dbReference>
<geneLocation type="mitochondrion" evidence="5"/>
<evidence type="ECO:0000256" key="3">
    <source>
        <dbReference type="SAM" id="Phobius"/>
    </source>
</evidence>
<dbReference type="InterPro" id="IPR027434">
    <property type="entry name" value="Homing_endonucl"/>
</dbReference>
<keyword evidence="5" id="KW-0255">Endonuclease</keyword>
<protein>
    <submittedName>
        <fullName evidence="5">Hypothetical LAGLIDADG homing endonuclease</fullName>
    </submittedName>
</protein>
<sequence length="519" mass="59553">MANSSRSLRGSLWGQPLLSVVQNHLISYPTPSNLSGNWNWGVLAGLCLVLQIATGIFLAMHYAAHVDLAFHSVQHIMRDVSNGWLLRYLHANGASLFFIVVYMHLFRGLYYTSYAQPRELVWLLGVVILLVMILTAFIGYVLPWGQMSLWGATVITSLASALPVVGTSIVGWLWGGFSVSYRQLDYCLENSAFCGNNFFICDYHLLEEFYCKKNKNNLILFNMIGMVKTPQIYSQSADVWTSKIIKTYSTLPASQRLNAEEQAWLVGFYEADGWFGILKNGKYVQYEFGIELHKRDTPLLYQVKNLYKLSGNIRTRKDKTNMVVFKVRNKKDLITKIVPIFEKYPILGAKKEQFSLFKYHFVEKNTVYSQELNLDYKKYSFFVNNLFSLHKMVEDLMKASYFDFWLVGFINGKGCFSVYTAQKEKNPTCSFEIGQTVDGLLLLSAIQKRLALKANVFFCKKTKHYRLKTTSVSGCANVLKFLHKAKVSLKGNKRIQYIQWAKELRINPRYASIKVPNIL</sequence>
<feature type="transmembrane region" description="Helical" evidence="3">
    <location>
        <begin position="85"/>
        <end position="105"/>
    </location>
</feature>
<dbReference type="GO" id="GO:0006122">
    <property type="term" value="P:mitochondrial electron transport, ubiquinol to cytochrome c"/>
    <property type="evidence" value="ECO:0007669"/>
    <property type="project" value="TreeGrafter"/>
</dbReference>
<dbReference type="GO" id="GO:0016020">
    <property type="term" value="C:membrane"/>
    <property type="evidence" value="ECO:0007669"/>
    <property type="project" value="InterPro"/>
</dbReference>
<feature type="transmembrane region" description="Helical" evidence="3">
    <location>
        <begin position="120"/>
        <end position="142"/>
    </location>
</feature>
<dbReference type="InterPro" id="IPR016174">
    <property type="entry name" value="Di-haem_cyt_TM"/>
</dbReference>
<evidence type="ECO:0000256" key="2">
    <source>
        <dbReference type="ARBA" id="ARBA00023187"/>
    </source>
</evidence>
<keyword evidence="5" id="KW-0496">Mitochondrion</keyword>
<dbReference type="Gene3D" id="3.10.28.10">
    <property type="entry name" value="Homing endonucleases"/>
    <property type="match status" value="2"/>
</dbReference>
<dbReference type="GO" id="GO:0005739">
    <property type="term" value="C:mitochondrion"/>
    <property type="evidence" value="ECO:0007669"/>
    <property type="project" value="GOC"/>
</dbReference>
<feature type="transmembrane region" description="Helical" evidence="3">
    <location>
        <begin position="149"/>
        <end position="174"/>
    </location>
</feature>
<dbReference type="SUPFAM" id="SSF55608">
    <property type="entry name" value="Homing endonucleases"/>
    <property type="match status" value="2"/>
</dbReference>
<keyword evidence="1" id="KW-0507">mRNA processing</keyword>
<dbReference type="PANTHER" id="PTHR19271">
    <property type="entry name" value="CYTOCHROME B"/>
    <property type="match status" value="1"/>
</dbReference>